<dbReference type="RefSeq" id="WP_042312625.1">
    <property type="nucleotide sequence ID" value="NZ_CP026112.1"/>
</dbReference>
<feature type="domain" description="HTH lysR-type" evidence="5">
    <location>
        <begin position="1"/>
        <end position="58"/>
    </location>
</feature>
<protein>
    <submittedName>
        <fullName evidence="6">LysR family transcriptional regulator</fullName>
    </submittedName>
</protein>
<name>A0A2I8ETW4_9BURK</name>
<reference evidence="6 7" key="1">
    <citation type="submission" date="2018-01" db="EMBL/GenBank/DDBJ databases">
        <title>Species boundaries and ecological features among Paraburkholderia terrae DSMZ17804T, P. hospita DSMZ17164T and P. caribensis DSMZ13236T.</title>
        <authorList>
            <person name="Pratama A.A."/>
        </authorList>
    </citation>
    <scope>NUCLEOTIDE SEQUENCE [LARGE SCALE GENOMIC DNA]</scope>
    <source>
        <strain evidence="6 7">DSM 17804</strain>
    </source>
</reference>
<dbReference type="Proteomes" id="UP000243502">
    <property type="component" value="Chromosome 2"/>
</dbReference>
<dbReference type="PANTHER" id="PTHR30346">
    <property type="entry name" value="TRANSCRIPTIONAL DUAL REGULATOR HCAR-RELATED"/>
    <property type="match status" value="1"/>
</dbReference>
<dbReference type="InterPro" id="IPR036388">
    <property type="entry name" value="WH-like_DNA-bd_sf"/>
</dbReference>
<dbReference type="SUPFAM" id="SSF46785">
    <property type="entry name" value="Winged helix' DNA-binding domain"/>
    <property type="match status" value="1"/>
</dbReference>
<dbReference type="Gene3D" id="1.10.10.10">
    <property type="entry name" value="Winged helix-like DNA-binding domain superfamily/Winged helix DNA-binding domain"/>
    <property type="match status" value="1"/>
</dbReference>
<dbReference type="KEGG" id="pter:C2L65_25685"/>
<comment type="similarity">
    <text evidence="1">Belongs to the LysR transcriptional regulatory family.</text>
</comment>
<keyword evidence="3" id="KW-0238">DNA-binding</keyword>
<evidence type="ECO:0000313" key="6">
    <source>
        <dbReference type="EMBL" id="AUT62959.1"/>
    </source>
</evidence>
<dbReference type="OrthoDB" id="5292387at2"/>
<evidence type="ECO:0000256" key="3">
    <source>
        <dbReference type="ARBA" id="ARBA00023125"/>
    </source>
</evidence>
<dbReference type="InterPro" id="IPR036390">
    <property type="entry name" value="WH_DNA-bd_sf"/>
</dbReference>
<dbReference type="AlphaFoldDB" id="A0A2I8ETW4"/>
<dbReference type="Pfam" id="PF03466">
    <property type="entry name" value="LysR_substrate"/>
    <property type="match status" value="1"/>
</dbReference>
<accession>A0A2I8ETW4</accession>
<evidence type="ECO:0000256" key="1">
    <source>
        <dbReference type="ARBA" id="ARBA00009437"/>
    </source>
</evidence>
<evidence type="ECO:0000256" key="4">
    <source>
        <dbReference type="ARBA" id="ARBA00023163"/>
    </source>
</evidence>
<dbReference type="SUPFAM" id="SSF53850">
    <property type="entry name" value="Periplasmic binding protein-like II"/>
    <property type="match status" value="1"/>
</dbReference>
<gene>
    <name evidence="6" type="ORF">C2L65_25685</name>
</gene>
<dbReference type="FunFam" id="1.10.10.10:FF:000001">
    <property type="entry name" value="LysR family transcriptional regulator"/>
    <property type="match status" value="1"/>
</dbReference>
<dbReference type="PANTHER" id="PTHR30346:SF30">
    <property type="entry name" value="SMALL NEUTRAL PROTEASE REGULATORY PROTEIN"/>
    <property type="match status" value="1"/>
</dbReference>
<dbReference type="Pfam" id="PF00126">
    <property type="entry name" value="HTH_1"/>
    <property type="match status" value="1"/>
</dbReference>
<organism evidence="6 7">
    <name type="scientific">Paraburkholderia terrae</name>
    <dbReference type="NCBI Taxonomy" id="311230"/>
    <lineage>
        <taxon>Bacteria</taxon>
        <taxon>Pseudomonadati</taxon>
        <taxon>Pseudomonadota</taxon>
        <taxon>Betaproteobacteria</taxon>
        <taxon>Burkholderiales</taxon>
        <taxon>Burkholderiaceae</taxon>
        <taxon>Paraburkholderia</taxon>
    </lineage>
</organism>
<dbReference type="GO" id="GO:0032993">
    <property type="term" value="C:protein-DNA complex"/>
    <property type="evidence" value="ECO:0007669"/>
    <property type="project" value="TreeGrafter"/>
</dbReference>
<dbReference type="PROSITE" id="PS50931">
    <property type="entry name" value="HTH_LYSR"/>
    <property type="match status" value="1"/>
</dbReference>
<dbReference type="GO" id="GO:0003677">
    <property type="term" value="F:DNA binding"/>
    <property type="evidence" value="ECO:0007669"/>
    <property type="project" value="UniProtKB-KW"/>
</dbReference>
<keyword evidence="4" id="KW-0804">Transcription</keyword>
<sequence>MELRHLRYFIAVAERLHFAQAAEALGIAPPTLTVQIQEMERALQAQLFRRTRRSVALTPAGEAFLAEARETVAQFERALHVGQRAGRGELGRIHIGYVGSAAFSGILQKQLRAFRRARPHVLVQATEHPMGELPALLEEGRVDVAFVRLPVDLPPSLRAHVLARDAFCAALPAEHPLAAATGPIKARALAGESFVVPEQELGTREIARRGRFSPRIVSAPGTLLAVLTQVSVGVGVAIVPNVLTRVINLPNVVFKTLAGEPIASEVAAVFRKFEHSPATKKLIAQMTGAPDQ</sequence>
<evidence type="ECO:0000313" key="7">
    <source>
        <dbReference type="Proteomes" id="UP000243502"/>
    </source>
</evidence>
<proteinExistence type="inferred from homology"/>
<dbReference type="Gene3D" id="3.40.190.10">
    <property type="entry name" value="Periplasmic binding protein-like II"/>
    <property type="match status" value="2"/>
</dbReference>
<dbReference type="EMBL" id="CP026112">
    <property type="protein sequence ID" value="AUT62959.1"/>
    <property type="molecule type" value="Genomic_DNA"/>
</dbReference>
<dbReference type="InterPro" id="IPR000847">
    <property type="entry name" value="LysR_HTH_N"/>
</dbReference>
<dbReference type="InterPro" id="IPR005119">
    <property type="entry name" value="LysR_subst-bd"/>
</dbReference>
<evidence type="ECO:0000256" key="2">
    <source>
        <dbReference type="ARBA" id="ARBA00023015"/>
    </source>
</evidence>
<dbReference type="GO" id="GO:0003700">
    <property type="term" value="F:DNA-binding transcription factor activity"/>
    <property type="evidence" value="ECO:0007669"/>
    <property type="project" value="InterPro"/>
</dbReference>
<evidence type="ECO:0000259" key="5">
    <source>
        <dbReference type="PROSITE" id="PS50931"/>
    </source>
</evidence>
<keyword evidence="2" id="KW-0805">Transcription regulation</keyword>
<dbReference type="CDD" id="cd08414">
    <property type="entry name" value="PBP2_LTTR_aromatics_like"/>
    <property type="match status" value="1"/>
</dbReference>